<keyword evidence="3" id="KW-1185">Reference proteome</keyword>
<organism evidence="2 3">
    <name type="scientific">Dendrobium thyrsiflorum</name>
    <name type="common">Pinecone-like raceme dendrobium</name>
    <name type="synonym">Orchid</name>
    <dbReference type="NCBI Taxonomy" id="117978"/>
    <lineage>
        <taxon>Eukaryota</taxon>
        <taxon>Viridiplantae</taxon>
        <taxon>Streptophyta</taxon>
        <taxon>Embryophyta</taxon>
        <taxon>Tracheophyta</taxon>
        <taxon>Spermatophyta</taxon>
        <taxon>Magnoliopsida</taxon>
        <taxon>Liliopsida</taxon>
        <taxon>Asparagales</taxon>
        <taxon>Orchidaceae</taxon>
        <taxon>Epidendroideae</taxon>
        <taxon>Malaxideae</taxon>
        <taxon>Dendrobiinae</taxon>
        <taxon>Dendrobium</taxon>
    </lineage>
</organism>
<reference evidence="2 3" key="1">
    <citation type="journal article" date="2024" name="Plant Biotechnol. J.">
        <title>Dendrobium thyrsiflorum genome and its molecular insights into genes involved in important horticultural traits.</title>
        <authorList>
            <person name="Chen B."/>
            <person name="Wang J.Y."/>
            <person name="Zheng P.J."/>
            <person name="Li K.L."/>
            <person name="Liang Y.M."/>
            <person name="Chen X.F."/>
            <person name="Zhang C."/>
            <person name="Zhao X."/>
            <person name="He X."/>
            <person name="Zhang G.Q."/>
            <person name="Liu Z.J."/>
            <person name="Xu Q."/>
        </authorList>
    </citation>
    <scope>NUCLEOTIDE SEQUENCE [LARGE SCALE GENOMIC DNA]</scope>
    <source>
        <strain evidence="2">GZMU011</strain>
    </source>
</reference>
<evidence type="ECO:0000313" key="3">
    <source>
        <dbReference type="Proteomes" id="UP001552299"/>
    </source>
</evidence>
<dbReference type="Proteomes" id="UP001552299">
    <property type="component" value="Unassembled WGS sequence"/>
</dbReference>
<gene>
    <name evidence="2" type="ORF">M5K25_002506</name>
</gene>
<dbReference type="AlphaFoldDB" id="A0ABD0VMH4"/>
<protein>
    <recommendedName>
        <fullName evidence="4">Transposase</fullName>
    </recommendedName>
</protein>
<dbReference type="EMBL" id="JANQDX010000003">
    <property type="protein sequence ID" value="KAL0926289.1"/>
    <property type="molecule type" value="Genomic_DNA"/>
</dbReference>
<name>A0ABD0VMH4_DENTH</name>
<proteinExistence type="predicted"/>
<accession>A0ABD0VMH4</accession>
<sequence length="200" mass="23250">MLIEPDGDTFHPSKKLTHKIRDIIRSRYDAPYLSWKKVPKDVRDMWFREFEKDFCWLPQHNDKIRKNFERRGSIRMRDMFIDIRKPGERPLWIGEGFWAELTTALVSPDYSRRRDQNRQNRASHVGGLGSSLHTGGSVPHTEHRRCLEEYIRLRESQATASEGPSGGSAEISDYRTRSQAVGGVQYGRVYGLGSQAYTYE</sequence>
<evidence type="ECO:0000256" key="1">
    <source>
        <dbReference type="SAM" id="MobiDB-lite"/>
    </source>
</evidence>
<evidence type="ECO:0008006" key="4">
    <source>
        <dbReference type="Google" id="ProtNLM"/>
    </source>
</evidence>
<evidence type="ECO:0000313" key="2">
    <source>
        <dbReference type="EMBL" id="KAL0926289.1"/>
    </source>
</evidence>
<feature type="region of interest" description="Disordered" evidence="1">
    <location>
        <begin position="111"/>
        <end position="142"/>
    </location>
</feature>
<comment type="caution">
    <text evidence="2">The sequence shown here is derived from an EMBL/GenBank/DDBJ whole genome shotgun (WGS) entry which is preliminary data.</text>
</comment>